<proteinExistence type="predicted"/>
<name>A0A9W4XSI7_9PLEO</name>
<accession>A0A9W4XSI7</accession>
<reference evidence="2" key="1">
    <citation type="submission" date="2023-01" db="EMBL/GenBank/DDBJ databases">
        <authorList>
            <person name="Van Ghelder C."/>
            <person name="Rancurel C."/>
        </authorList>
    </citation>
    <scope>NUCLEOTIDE SEQUENCE</scope>
    <source>
        <strain evidence="2">CNCM I-4278</strain>
    </source>
</reference>
<dbReference type="Proteomes" id="UP001152607">
    <property type="component" value="Unassembled WGS sequence"/>
</dbReference>
<feature type="region of interest" description="Disordered" evidence="1">
    <location>
        <begin position="1"/>
        <end position="20"/>
    </location>
</feature>
<organism evidence="2 3">
    <name type="scientific">Periconia digitata</name>
    <dbReference type="NCBI Taxonomy" id="1303443"/>
    <lineage>
        <taxon>Eukaryota</taxon>
        <taxon>Fungi</taxon>
        <taxon>Dikarya</taxon>
        <taxon>Ascomycota</taxon>
        <taxon>Pezizomycotina</taxon>
        <taxon>Dothideomycetes</taxon>
        <taxon>Pleosporomycetidae</taxon>
        <taxon>Pleosporales</taxon>
        <taxon>Massarineae</taxon>
        <taxon>Periconiaceae</taxon>
        <taxon>Periconia</taxon>
    </lineage>
</organism>
<feature type="region of interest" description="Disordered" evidence="1">
    <location>
        <begin position="36"/>
        <end position="70"/>
    </location>
</feature>
<sequence>MTLSGPTLRPQSPPALEGIVSTQTPKGWIRCLLAARGKRMGSSRAHGRDSRGRKPSGPAHSAIYTSASRD</sequence>
<evidence type="ECO:0000313" key="2">
    <source>
        <dbReference type="EMBL" id="CAI6339065.1"/>
    </source>
</evidence>
<dbReference type="EMBL" id="CAOQHR010000008">
    <property type="protein sequence ID" value="CAI6339065.1"/>
    <property type="molecule type" value="Genomic_DNA"/>
</dbReference>
<evidence type="ECO:0000256" key="1">
    <source>
        <dbReference type="SAM" id="MobiDB-lite"/>
    </source>
</evidence>
<comment type="caution">
    <text evidence="2">The sequence shown here is derived from an EMBL/GenBank/DDBJ whole genome shotgun (WGS) entry which is preliminary data.</text>
</comment>
<gene>
    <name evidence="2" type="ORF">PDIGIT_LOCUS12204</name>
</gene>
<protein>
    <submittedName>
        <fullName evidence="2">Uncharacterized protein</fullName>
    </submittedName>
</protein>
<evidence type="ECO:0000313" key="3">
    <source>
        <dbReference type="Proteomes" id="UP001152607"/>
    </source>
</evidence>
<keyword evidence="3" id="KW-1185">Reference proteome</keyword>
<dbReference type="AlphaFoldDB" id="A0A9W4XSI7"/>